<evidence type="ECO:0000259" key="3">
    <source>
        <dbReference type="PROSITE" id="PS51352"/>
    </source>
</evidence>
<dbReference type="Pfam" id="PF02630">
    <property type="entry name" value="SCO1-SenC"/>
    <property type="match status" value="1"/>
</dbReference>
<dbReference type="CDD" id="cd02968">
    <property type="entry name" value="SCO"/>
    <property type="match status" value="1"/>
</dbReference>
<evidence type="ECO:0000313" key="4">
    <source>
        <dbReference type="EMBL" id="MFC4769594.1"/>
    </source>
</evidence>
<name>A0ABV9Q5W1_9BACL</name>
<comment type="similarity">
    <text evidence="1">Belongs to the SCO1/2 family.</text>
</comment>
<keyword evidence="5" id="KW-1185">Reference proteome</keyword>
<dbReference type="RefSeq" id="WP_380028300.1">
    <property type="nucleotide sequence ID" value="NZ_JBHSHC010000139.1"/>
</dbReference>
<organism evidence="4 5">
    <name type="scientific">Effusibacillus consociatus</name>
    <dbReference type="NCBI Taxonomy" id="1117041"/>
    <lineage>
        <taxon>Bacteria</taxon>
        <taxon>Bacillati</taxon>
        <taxon>Bacillota</taxon>
        <taxon>Bacilli</taxon>
        <taxon>Bacillales</taxon>
        <taxon>Alicyclobacillaceae</taxon>
        <taxon>Effusibacillus</taxon>
    </lineage>
</organism>
<dbReference type="SUPFAM" id="SSF52833">
    <property type="entry name" value="Thioredoxin-like"/>
    <property type="match status" value="1"/>
</dbReference>
<dbReference type="InterPro" id="IPR013766">
    <property type="entry name" value="Thioredoxin_domain"/>
</dbReference>
<reference evidence="5" key="1">
    <citation type="journal article" date="2019" name="Int. J. Syst. Evol. Microbiol.">
        <title>The Global Catalogue of Microorganisms (GCM) 10K type strain sequencing project: providing services to taxonomists for standard genome sequencing and annotation.</title>
        <authorList>
            <consortium name="The Broad Institute Genomics Platform"/>
            <consortium name="The Broad Institute Genome Sequencing Center for Infectious Disease"/>
            <person name="Wu L."/>
            <person name="Ma J."/>
        </authorList>
    </citation>
    <scope>NUCLEOTIDE SEQUENCE [LARGE SCALE GENOMIC DNA]</scope>
    <source>
        <strain evidence="5">WYCCWR 12678</strain>
    </source>
</reference>
<sequence length="207" mass="23165">MKKIVPIALSLAWVVGLGVQLFGSANGQPSANTQINSLLNQNESSEIRKAPEFALKDLNGKDVKFSDSNGKVRLVYFFYASCDDVCPITTKQMEDVQEKLKEKGIFGKDVQFVSITVDPKRDTENVLKAYANKFNADPSGWTFLRGDEKETQQIADKFGGHVEKDTDGKFLHSDRLFLVDRNGSVVKQYVKAETQEILKDIIKLAKE</sequence>
<dbReference type="PANTHER" id="PTHR12151">
    <property type="entry name" value="ELECTRON TRANSPORT PROTIN SCO1/SENC FAMILY MEMBER"/>
    <property type="match status" value="1"/>
</dbReference>
<proteinExistence type="inferred from homology"/>
<accession>A0ABV9Q5W1</accession>
<gene>
    <name evidence="4" type="ORF">ACFO8Q_19880</name>
</gene>
<evidence type="ECO:0000256" key="1">
    <source>
        <dbReference type="ARBA" id="ARBA00010996"/>
    </source>
</evidence>
<dbReference type="PROSITE" id="PS51352">
    <property type="entry name" value="THIOREDOXIN_2"/>
    <property type="match status" value="1"/>
</dbReference>
<dbReference type="EMBL" id="JBHSHC010000139">
    <property type="protein sequence ID" value="MFC4769594.1"/>
    <property type="molecule type" value="Genomic_DNA"/>
</dbReference>
<feature type="domain" description="Thioredoxin" evidence="3">
    <location>
        <begin position="44"/>
        <end position="207"/>
    </location>
</feature>
<dbReference type="Gene3D" id="3.40.30.10">
    <property type="entry name" value="Glutaredoxin"/>
    <property type="match status" value="1"/>
</dbReference>
<evidence type="ECO:0000256" key="2">
    <source>
        <dbReference type="ARBA" id="ARBA00023008"/>
    </source>
</evidence>
<evidence type="ECO:0000313" key="5">
    <source>
        <dbReference type="Proteomes" id="UP001596002"/>
    </source>
</evidence>
<dbReference type="Proteomes" id="UP001596002">
    <property type="component" value="Unassembled WGS sequence"/>
</dbReference>
<keyword evidence="2" id="KW-0186">Copper</keyword>
<dbReference type="InterPro" id="IPR003782">
    <property type="entry name" value="SCO1/SenC"/>
</dbReference>
<dbReference type="PANTHER" id="PTHR12151:SF25">
    <property type="entry name" value="LINALOOL DEHYDRATASE_ISOMERASE DOMAIN-CONTAINING PROTEIN"/>
    <property type="match status" value="1"/>
</dbReference>
<protein>
    <submittedName>
        <fullName evidence="4">SCO family protein</fullName>
    </submittedName>
</protein>
<comment type="caution">
    <text evidence="4">The sequence shown here is derived from an EMBL/GenBank/DDBJ whole genome shotgun (WGS) entry which is preliminary data.</text>
</comment>
<dbReference type="InterPro" id="IPR036249">
    <property type="entry name" value="Thioredoxin-like_sf"/>
</dbReference>